<accession>A0A2C5ZG84</accession>
<feature type="compositionally biased region" description="Low complexity" evidence="1">
    <location>
        <begin position="169"/>
        <end position="184"/>
    </location>
</feature>
<dbReference type="EMBL" id="NJEU01000211">
    <property type="protein sequence ID" value="PHH78732.1"/>
    <property type="molecule type" value="Genomic_DNA"/>
</dbReference>
<dbReference type="AlphaFoldDB" id="A0A2C5ZG84"/>
<keyword evidence="3" id="KW-1185">Reference proteome</keyword>
<feature type="region of interest" description="Disordered" evidence="1">
    <location>
        <begin position="167"/>
        <end position="217"/>
    </location>
</feature>
<protein>
    <submittedName>
        <fullName evidence="2">Uncharacterized protein</fullName>
    </submittedName>
</protein>
<gene>
    <name evidence="2" type="ORF">CDD82_2877</name>
</gene>
<comment type="caution">
    <text evidence="2">The sequence shown here is derived from an EMBL/GenBank/DDBJ whole genome shotgun (WGS) entry which is preliminary data.</text>
</comment>
<name>A0A2C5ZG84_9HYPO</name>
<feature type="compositionally biased region" description="Basic residues" evidence="1">
    <location>
        <begin position="200"/>
        <end position="209"/>
    </location>
</feature>
<evidence type="ECO:0000313" key="2">
    <source>
        <dbReference type="EMBL" id="PHH78732.1"/>
    </source>
</evidence>
<sequence>MSSMDPPFCNASEAVSYTTGDGFADTDAFFGRSTALHEQNRYKDGSSSNDGLVVKSEDCWPLSSPLLDFDSCISDNSSTNSSRSSSEAVSESLGLFMPSFNAYSPSTCPSWSPNKASEAVGEVTLDMAVYGGVESLSPQELVLGAAASPKAESETPGSSLMLYHVPEYAPEQQQQGGDAAAAQETKLDEPTYTNGSATTRPRRRAKRAAGRIASGTI</sequence>
<evidence type="ECO:0000256" key="1">
    <source>
        <dbReference type="SAM" id="MobiDB-lite"/>
    </source>
</evidence>
<organism evidence="2 3">
    <name type="scientific">Ophiocordyceps australis</name>
    <dbReference type="NCBI Taxonomy" id="1399860"/>
    <lineage>
        <taxon>Eukaryota</taxon>
        <taxon>Fungi</taxon>
        <taxon>Dikarya</taxon>
        <taxon>Ascomycota</taxon>
        <taxon>Pezizomycotina</taxon>
        <taxon>Sordariomycetes</taxon>
        <taxon>Hypocreomycetidae</taxon>
        <taxon>Hypocreales</taxon>
        <taxon>Ophiocordycipitaceae</taxon>
        <taxon>Ophiocordyceps</taxon>
    </lineage>
</organism>
<dbReference type="Proteomes" id="UP000224854">
    <property type="component" value="Unassembled WGS sequence"/>
</dbReference>
<proteinExistence type="predicted"/>
<reference evidence="2 3" key="1">
    <citation type="submission" date="2017-06" db="EMBL/GenBank/DDBJ databases">
        <title>Ant-infecting Ophiocordyceps genomes reveal a high diversity of potential behavioral manipulation genes and a possible major role for enterotoxins.</title>
        <authorList>
            <person name="De Bekker C."/>
            <person name="Evans H.C."/>
            <person name="Brachmann A."/>
            <person name="Hughes D.P."/>
        </authorList>
    </citation>
    <scope>NUCLEOTIDE SEQUENCE [LARGE SCALE GENOMIC DNA]</scope>
    <source>
        <strain evidence="2 3">1348a</strain>
    </source>
</reference>
<evidence type="ECO:0000313" key="3">
    <source>
        <dbReference type="Proteomes" id="UP000224854"/>
    </source>
</evidence>